<protein>
    <submittedName>
        <fullName evidence="1">Uncharacterized protein</fullName>
    </submittedName>
</protein>
<name>A0ACC1CTQ7_9NEOP</name>
<dbReference type="EMBL" id="CM034402">
    <property type="protein sequence ID" value="KAJ0175005.1"/>
    <property type="molecule type" value="Genomic_DNA"/>
</dbReference>
<dbReference type="Proteomes" id="UP000824533">
    <property type="component" value="Linkage Group LG16"/>
</dbReference>
<evidence type="ECO:0000313" key="2">
    <source>
        <dbReference type="Proteomes" id="UP000824533"/>
    </source>
</evidence>
<gene>
    <name evidence="1" type="ORF">K1T71_009146</name>
</gene>
<accession>A0ACC1CTQ7</accession>
<reference evidence="1 2" key="1">
    <citation type="journal article" date="2021" name="Front. Genet.">
        <title>Chromosome-Level Genome Assembly Reveals Significant Gene Expansion in the Toll and IMD Signaling Pathways of Dendrolimus kikuchii.</title>
        <authorList>
            <person name="Zhou J."/>
            <person name="Wu P."/>
            <person name="Xiong Z."/>
            <person name="Liu N."/>
            <person name="Zhao N."/>
            <person name="Ji M."/>
            <person name="Qiu Y."/>
            <person name="Yang B."/>
        </authorList>
    </citation>
    <scope>NUCLEOTIDE SEQUENCE [LARGE SCALE GENOMIC DNA]</scope>
    <source>
        <strain evidence="1">Ann1</strain>
    </source>
</reference>
<evidence type="ECO:0000313" key="1">
    <source>
        <dbReference type="EMBL" id="KAJ0175005.1"/>
    </source>
</evidence>
<proteinExistence type="predicted"/>
<organism evidence="1 2">
    <name type="scientific">Dendrolimus kikuchii</name>
    <dbReference type="NCBI Taxonomy" id="765133"/>
    <lineage>
        <taxon>Eukaryota</taxon>
        <taxon>Metazoa</taxon>
        <taxon>Ecdysozoa</taxon>
        <taxon>Arthropoda</taxon>
        <taxon>Hexapoda</taxon>
        <taxon>Insecta</taxon>
        <taxon>Pterygota</taxon>
        <taxon>Neoptera</taxon>
        <taxon>Endopterygota</taxon>
        <taxon>Lepidoptera</taxon>
        <taxon>Glossata</taxon>
        <taxon>Ditrysia</taxon>
        <taxon>Bombycoidea</taxon>
        <taxon>Lasiocampidae</taxon>
        <taxon>Dendrolimus</taxon>
    </lineage>
</organism>
<sequence>MFSNQCLWAVVILLLFIFSHTLCVSEAEIYSESIHRSKRQLLFPNSTLLQFNAGIGSPTPAKDINMNFAFQANFQLPWNRTQIPVDILVANSGYEGDSRKKREVKEGYENDARLYHFYHYVEDALNGFGYNGKVCVLKTLCQLGAEPLHSDDDEDLLHELATFVLNPNNDAASHPSHIQESLPYIEAYSAGQKDKDCIQMFSRCSLSLIDTFTKLHDIFN</sequence>
<keyword evidence="2" id="KW-1185">Reference proteome</keyword>
<comment type="caution">
    <text evidence="1">The sequence shown here is derived from an EMBL/GenBank/DDBJ whole genome shotgun (WGS) entry which is preliminary data.</text>
</comment>